<dbReference type="GO" id="GO:0004077">
    <property type="term" value="F:biotin--[biotin carboxyl-carrier protein] ligase activity"/>
    <property type="evidence" value="ECO:0007669"/>
    <property type="project" value="UniProtKB-EC"/>
</dbReference>
<evidence type="ECO:0000313" key="1">
    <source>
        <dbReference type="EMBL" id="OXE28475.1"/>
    </source>
</evidence>
<dbReference type="SUPFAM" id="SSF55681">
    <property type="entry name" value="Class II aaRS and biotin synthetases"/>
    <property type="match status" value="1"/>
</dbReference>
<gene>
    <name evidence="1" type="ORF">CA163_33710</name>
</gene>
<organism evidence="1 2">
    <name type="scientific">Vibrio parahaemolyticus</name>
    <dbReference type="NCBI Taxonomy" id="670"/>
    <lineage>
        <taxon>Bacteria</taxon>
        <taxon>Pseudomonadati</taxon>
        <taxon>Pseudomonadota</taxon>
        <taxon>Gammaproteobacteria</taxon>
        <taxon>Vibrionales</taxon>
        <taxon>Vibrionaceae</taxon>
        <taxon>Vibrio</taxon>
    </lineage>
</organism>
<feature type="non-terminal residue" evidence="1">
    <location>
        <position position="92"/>
    </location>
</feature>
<dbReference type="EC" id="6.3.4.15" evidence="1"/>
<evidence type="ECO:0000313" key="2">
    <source>
        <dbReference type="Proteomes" id="UP000214596"/>
    </source>
</evidence>
<feature type="non-terminal residue" evidence="1">
    <location>
        <position position="1"/>
    </location>
</feature>
<dbReference type="EMBL" id="NIXT01004314">
    <property type="protein sequence ID" value="OXE28475.1"/>
    <property type="molecule type" value="Genomic_DNA"/>
</dbReference>
<reference evidence="1 2" key="1">
    <citation type="journal article" date="2017" name="Appl. Environ. Microbiol.">
        <title>Parallel evolution of two clades of a major Atlantic endemic Vibrio parahaemolyticus pathogen lineage by independent acquisition of related pathogenicity islands.</title>
        <authorList>
            <person name="Xu F."/>
            <person name="Gonzalez-Escalona N."/>
            <person name="Drees K.P."/>
            <person name="Sebra R.P."/>
            <person name="Cooper V.S."/>
            <person name="Jones S.H."/>
            <person name="Whistler C.A."/>
        </authorList>
    </citation>
    <scope>NUCLEOTIDE SEQUENCE [LARGE SCALE GENOMIC DNA]</scope>
    <source>
        <strain evidence="1 2">MAVP-3</strain>
    </source>
</reference>
<dbReference type="InterPro" id="IPR045864">
    <property type="entry name" value="aa-tRNA-synth_II/BPL/LPL"/>
</dbReference>
<protein>
    <submittedName>
        <fullName evidence="1">Biotin--[acetyl-CoA-carboxylase] synthetase</fullName>
        <ecNumber evidence="1">6.3.4.15</ecNumber>
    </submittedName>
</protein>
<accession>A0A227J1Z6</accession>
<dbReference type="AlphaFoldDB" id="A0A227J1Z6"/>
<dbReference type="Proteomes" id="UP000214596">
    <property type="component" value="Unassembled WGS sequence"/>
</dbReference>
<dbReference type="Gene3D" id="3.30.930.10">
    <property type="entry name" value="Bira Bifunctional Protein, Domain 2"/>
    <property type="match status" value="1"/>
</dbReference>
<proteinExistence type="predicted"/>
<keyword evidence="1" id="KW-0436">Ligase</keyword>
<name>A0A227J1Z6_VIBPH</name>
<comment type="caution">
    <text evidence="1">The sequence shown here is derived from an EMBL/GenBank/DDBJ whole genome shotgun (WGS) entry which is preliminary data.</text>
</comment>
<sequence length="92" mass="10114">MSGQAGGAAHLVIGMGLNIGMPDVQPGIDQPWTTLNQISNEVSIDRTQLAIRLIDHWKAALEEYELTGLGGFVERWNRLDNFIGRPVKLLMG</sequence>